<gene>
    <name evidence="1" type="ORF">LTS18_012377</name>
</gene>
<protein>
    <submittedName>
        <fullName evidence="1">Uncharacterized protein</fullName>
    </submittedName>
</protein>
<dbReference type="EMBL" id="JAWDJW010003699">
    <property type="protein sequence ID" value="KAK3076670.1"/>
    <property type="molecule type" value="Genomic_DNA"/>
</dbReference>
<evidence type="ECO:0000313" key="1">
    <source>
        <dbReference type="EMBL" id="KAK3076670.1"/>
    </source>
</evidence>
<sequence length="299" mass="32127">MAQKKAPTNDELLAQFEDLGTDETTTSSANPSKAAPKPSKSSTAAPAVEEDDPLAELENLAKAKPISRPDTPRGLAAKRTTAEAVTPSSTGSARTSEDRVGLQRKSGESTRSYHQGQIYTPASTSEEADSGEEKRRPAPKAEKAEEKQAAGGGWWGGFLSTATAAVKQAEAAVKEIQKNEEAKKWTEQVRARAGDLRGFGSNLQKQAFPTFTSLLNHLAPPISQHERLQIHTTHDLLNYPSLDPLIYATFSRVMSQVEGGDLIVLQRGSESSARRDDADLKGFTGNLGGGSGWNDGPWW</sequence>
<accession>A0ACC3DJ82</accession>
<proteinExistence type="predicted"/>
<keyword evidence="2" id="KW-1185">Reference proteome</keyword>
<organism evidence="1 2">
    <name type="scientific">Coniosporium uncinatum</name>
    <dbReference type="NCBI Taxonomy" id="93489"/>
    <lineage>
        <taxon>Eukaryota</taxon>
        <taxon>Fungi</taxon>
        <taxon>Dikarya</taxon>
        <taxon>Ascomycota</taxon>
        <taxon>Pezizomycotina</taxon>
        <taxon>Dothideomycetes</taxon>
        <taxon>Dothideomycetes incertae sedis</taxon>
        <taxon>Coniosporium</taxon>
    </lineage>
</organism>
<dbReference type="Proteomes" id="UP001186974">
    <property type="component" value="Unassembled WGS sequence"/>
</dbReference>
<name>A0ACC3DJ82_9PEZI</name>
<evidence type="ECO:0000313" key="2">
    <source>
        <dbReference type="Proteomes" id="UP001186974"/>
    </source>
</evidence>
<feature type="non-terminal residue" evidence="1">
    <location>
        <position position="299"/>
    </location>
</feature>
<reference evidence="1" key="1">
    <citation type="submission" date="2024-09" db="EMBL/GenBank/DDBJ databases">
        <title>Black Yeasts Isolated from many extreme environments.</title>
        <authorList>
            <person name="Coleine C."/>
            <person name="Stajich J.E."/>
            <person name="Selbmann L."/>
        </authorList>
    </citation>
    <scope>NUCLEOTIDE SEQUENCE</scope>
    <source>
        <strain evidence="1">CCFEE 5737</strain>
    </source>
</reference>
<comment type="caution">
    <text evidence="1">The sequence shown here is derived from an EMBL/GenBank/DDBJ whole genome shotgun (WGS) entry which is preliminary data.</text>
</comment>